<dbReference type="InterPro" id="IPR042211">
    <property type="entry name" value="CRISPR-assoc_Cas1_N"/>
</dbReference>
<keyword evidence="1" id="KW-0540">Nuclease</keyword>
<dbReference type="InterPro" id="IPR042206">
    <property type="entry name" value="CRISPR-assoc_Cas1_C"/>
</dbReference>
<gene>
    <name evidence="9" type="primary">cas1</name>
    <name evidence="9" type="ORF">H9Q81_04125</name>
</gene>
<sequence length="177" mass="21216">MQNLKTSTRIIMSIGSLERKDNSLCFKTEGRQVYIPIENTKEIYALQEISMNTKLFGLLGKYRIILHFFDYYCNYLGSFYPREKHISGKLTIKQVECYNEFKEKIAKRIVNGIAINIYCVLYHYYRHGKTELKDYLDWLNLVVEKRLENCSEIKEIMAVEGEIWSRFYDSFKYFFVL</sequence>
<protein>
    <submittedName>
        <fullName evidence="9">CRISPR-associated endonuclease Cas1</fullName>
    </submittedName>
</protein>
<evidence type="ECO:0000256" key="2">
    <source>
        <dbReference type="ARBA" id="ARBA00022723"/>
    </source>
</evidence>
<dbReference type="GO" id="GO:0051607">
    <property type="term" value="P:defense response to virus"/>
    <property type="evidence" value="ECO:0007669"/>
    <property type="project" value="UniProtKB-KW"/>
</dbReference>
<dbReference type="GO" id="GO:0016787">
    <property type="term" value="F:hydrolase activity"/>
    <property type="evidence" value="ECO:0007669"/>
    <property type="project" value="UniProtKB-KW"/>
</dbReference>
<dbReference type="InterPro" id="IPR019858">
    <property type="entry name" value="CRISPR-assoc_Cas1_HMARI/TNEAP"/>
</dbReference>
<dbReference type="NCBIfam" id="TIGR00287">
    <property type="entry name" value="cas1"/>
    <property type="match status" value="1"/>
</dbReference>
<proteinExistence type="predicted"/>
<dbReference type="GO" id="GO:0003677">
    <property type="term" value="F:DNA binding"/>
    <property type="evidence" value="ECO:0007669"/>
    <property type="project" value="UniProtKB-KW"/>
</dbReference>
<evidence type="ECO:0000256" key="8">
    <source>
        <dbReference type="ARBA" id="ARBA00023211"/>
    </source>
</evidence>
<dbReference type="GO" id="GO:0043571">
    <property type="term" value="P:maintenance of CRISPR repeat elements"/>
    <property type="evidence" value="ECO:0007669"/>
    <property type="project" value="InterPro"/>
</dbReference>
<dbReference type="GO" id="GO:0046872">
    <property type="term" value="F:metal ion binding"/>
    <property type="evidence" value="ECO:0007669"/>
    <property type="project" value="UniProtKB-KW"/>
</dbReference>
<keyword evidence="4" id="KW-0378">Hydrolase</keyword>
<keyword evidence="8" id="KW-0464">Manganese</keyword>
<keyword evidence="5" id="KW-0460">Magnesium</keyword>
<keyword evidence="7" id="KW-0238">DNA-binding</keyword>
<keyword evidence="6" id="KW-0051">Antiviral defense</keyword>
<dbReference type="EMBL" id="CP060637">
    <property type="protein sequence ID" value="QNM16022.1"/>
    <property type="molecule type" value="Genomic_DNA"/>
</dbReference>
<dbReference type="PANTHER" id="PTHR43219:SF1">
    <property type="entry name" value="CRISPR-ASSOCIATED ENDONUCLEASE CAS1"/>
    <property type="match status" value="1"/>
</dbReference>
<keyword evidence="10" id="KW-1185">Reference proteome</keyword>
<evidence type="ECO:0000256" key="7">
    <source>
        <dbReference type="ARBA" id="ARBA00023125"/>
    </source>
</evidence>
<dbReference type="Pfam" id="PF01867">
    <property type="entry name" value="Cas_Cas1"/>
    <property type="match status" value="1"/>
</dbReference>
<dbReference type="PANTHER" id="PTHR43219">
    <property type="entry name" value="CRISPR-ASSOCIATED ENDONUCLEASE CAS1"/>
    <property type="match status" value="1"/>
</dbReference>
<dbReference type="GO" id="GO:0004520">
    <property type="term" value="F:DNA endonuclease activity"/>
    <property type="evidence" value="ECO:0007669"/>
    <property type="project" value="InterPro"/>
</dbReference>
<evidence type="ECO:0000313" key="10">
    <source>
        <dbReference type="Proteomes" id="UP000515913"/>
    </source>
</evidence>
<name>A0A7G9GYZ0_9FUSO</name>
<organism evidence="9 10">
    <name type="scientific">Fusobacterium hominis</name>
    <dbReference type="NCBI Taxonomy" id="2764326"/>
    <lineage>
        <taxon>Bacteria</taxon>
        <taxon>Fusobacteriati</taxon>
        <taxon>Fusobacteriota</taxon>
        <taxon>Fusobacteriia</taxon>
        <taxon>Fusobacteriales</taxon>
        <taxon>Fusobacteriaceae</taxon>
        <taxon>Fusobacterium</taxon>
    </lineage>
</organism>
<dbReference type="KEGG" id="fho:H9Q81_04125"/>
<dbReference type="Gene3D" id="1.20.120.920">
    <property type="entry name" value="CRISPR-associated endonuclease Cas1, C-terminal domain"/>
    <property type="match status" value="1"/>
</dbReference>
<accession>A0A7G9GYZ0</accession>
<dbReference type="AlphaFoldDB" id="A0A7G9GYZ0"/>
<evidence type="ECO:0000256" key="6">
    <source>
        <dbReference type="ARBA" id="ARBA00023118"/>
    </source>
</evidence>
<dbReference type="RefSeq" id="WP_176837543.1">
    <property type="nucleotide sequence ID" value="NZ_CP060637.1"/>
</dbReference>
<evidence type="ECO:0000256" key="1">
    <source>
        <dbReference type="ARBA" id="ARBA00022722"/>
    </source>
</evidence>
<dbReference type="Gene3D" id="3.100.10.20">
    <property type="entry name" value="CRISPR-associated endonuclease Cas1, N-terminal domain"/>
    <property type="match status" value="1"/>
</dbReference>
<dbReference type="InterPro" id="IPR002729">
    <property type="entry name" value="CRISPR-assoc_Cas1"/>
</dbReference>
<keyword evidence="3 9" id="KW-0255">Endonuclease</keyword>
<keyword evidence="2" id="KW-0479">Metal-binding</keyword>
<dbReference type="Proteomes" id="UP000515913">
    <property type="component" value="Chromosome"/>
</dbReference>
<evidence type="ECO:0000256" key="5">
    <source>
        <dbReference type="ARBA" id="ARBA00022842"/>
    </source>
</evidence>
<reference evidence="9 10" key="1">
    <citation type="submission" date="2020-08" db="EMBL/GenBank/DDBJ databases">
        <authorList>
            <person name="Liu C."/>
            <person name="Sun Q."/>
        </authorList>
    </citation>
    <scope>NUCLEOTIDE SEQUENCE [LARGE SCALE GENOMIC DNA]</scope>
    <source>
        <strain evidence="9 10">NSJ-57</strain>
    </source>
</reference>
<evidence type="ECO:0000256" key="4">
    <source>
        <dbReference type="ARBA" id="ARBA00022801"/>
    </source>
</evidence>
<evidence type="ECO:0000313" key="9">
    <source>
        <dbReference type="EMBL" id="QNM16022.1"/>
    </source>
</evidence>
<evidence type="ECO:0000256" key="3">
    <source>
        <dbReference type="ARBA" id="ARBA00022759"/>
    </source>
</evidence>